<evidence type="ECO:0000313" key="3">
    <source>
        <dbReference type="Proteomes" id="UP001055955"/>
    </source>
</evidence>
<gene>
    <name evidence="2" type="ORF">MMH89_00850</name>
</gene>
<proteinExistence type="predicted"/>
<organism evidence="2 3">
    <name type="scientific">Candidatus Comchoanobacter bicostacola</name>
    <dbReference type="NCBI Taxonomy" id="2919598"/>
    <lineage>
        <taxon>Bacteria</taxon>
        <taxon>Pseudomonadati</taxon>
        <taxon>Pseudomonadota</taxon>
        <taxon>Gammaproteobacteria</taxon>
        <taxon>Candidatus Comchoanobacterales</taxon>
        <taxon>Candidatus Comchoanobacteraceae</taxon>
        <taxon>Candidatus Comchoanobacter</taxon>
    </lineage>
</organism>
<keyword evidence="1" id="KW-0812">Transmembrane</keyword>
<dbReference type="RefSeq" id="WP_258568497.1">
    <property type="nucleotide sequence ID" value="NZ_CP092900.1"/>
</dbReference>
<accession>A0ABY5DLU1</accession>
<evidence type="ECO:0000313" key="2">
    <source>
        <dbReference type="EMBL" id="UTC24712.1"/>
    </source>
</evidence>
<name>A0ABY5DLU1_9GAMM</name>
<evidence type="ECO:0000256" key="1">
    <source>
        <dbReference type="SAM" id="Phobius"/>
    </source>
</evidence>
<sequence>MDEPMYALILIITLLLAAISLIYRFSTKRPEYLKGNKWVGEYNAVKDKIKLKIIHTPENVSLNLGKTHSLTSKSLELFGSLNGISFADKPLSLAANMNNKEFEQAIRSAGIKIESKDLKPATL</sequence>
<keyword evidence="1" id="KW-0472">Membrane</keyword>
<dbReference type="Proteomes" id="UP001055955">
    <property type="component" value="Chromosome"/>
</dbReference>
<feature type="transmembrane region" description="Helical" evidence="1">
    <location>
        <begin position="6"/>
        <end position="25"/>
    </location>
</feature>
<reference evidence="2 3" key="1">
    <citation type="journal article" date="2022" name="Nat. Microbiol.">
        <title>The microbiome of a bacterivorous marine choanoflagellate contains a resource-demanding obligate bacterial associate.</title>
        <authorList>
            <person name="Needham D.M."/>
            <person name="Poirier C."/>
            <person name="Bachy C."/>
            <person name="George E.E."/>
            <person name="Wilken S."/>
            <person name="Yung C.C.M."/>
            <person name="Limardo A.J."/>
            <person name="Morando M."/>
            <person name="Sudek L."/>
            <person name="Malmstrom R.R."/>
            <person name="Keeling P.J."/>
            <person name="Santoro A.E."/>
            <person name="Worden A.Z."/>
        </authorList>
    </citation>
    <scope>NUCLEOTIDE SEQUENCE [LARGE SCALE GENOMIC DNA]</scope>
    <source>
        <strain evidence="2 3">Comchoano-1</strain>
    </source>
</reference>
<keyword evidence="3" id="KW-1185">Reference proteome</keyword>
<keyword evidence="1" id="KW-1133">Transmembrane helix</keyword>
<dbReference type="EMBL" id="CP092900">
    <property type="protein sequence ID" value="UTC24712.1"/>
    <property type="molecule type" value="Genomic_DNA"/>
</dbReference>
<protein>
    <submittedName>
        <fullName evidence="2">Uncharacterized protein</fullName>
    </submittedName>
</protein>